<dbReference type="InterPro" id="IPR055166">
    <property type="entry name" value="Transc_reg_Sar_Rot_HTH"/>
</dbReference>
<dbReference type="PANTHER" id="PTHR42756">
    <property type="entry name" value="TRANSCRIPTIONAL REGULATOR, MARR"/>
    <property type="match status" value="1"/>
</dbReference>
<evidence type="ECO:0000256" key="1">
    <source>
        <dbReference type="ARBA" id="ARBA00004496"/>
    </source>
</evidence>
<protein>
    <recommendedName>
        <fullName evidence="6">HTH-type transcriptional regulator SarZ</fullName>
    </recommendedName>
    <alternativeName>
        <fullName evidence="7">Staphylococcal accessory regulator Z</fullName>
    </alternativeName>
</protein>
<evidence type="ECO:0000256" key="2">
    <source>
        <dbReference type="ARBA" id="ARBA00023015"/>
    </source>
</evidence>
<dbReference type="PANTHER" id="PTHR42756:SF1">
    <property type="entry name" value="TRANSCRIPTIONAL REPRESSOR OF EMRAB OPERON"/>
    <property type="match status" value="1"/>
</dbReference>
<evidence type="ECO:0000256" key="7">
    <source>
        <dbReference type="ARBA" id="ARBA00047207"/>
    </source>
</evidence>
<dbReference type="InterPro" id="IPR036388">
    <property type="entry name" value="WH-like_DNA-bd_sf"/>
</dbReference>
<evidence type="ECO:0000256" key="5">
    <source>
        <dbReference type="ARBA" id="ARBA00046337"/>
    </source>
</evidence>
<keyword evidence="2" id="KW-0805">Transcription regulation</keyword>
<sequence>MSLFPSKYQGGSDHSVGFSFIRVYNIWHRQIKAALSQIDLTHPQFVVIASLGYLAQFDQEITQVNIADTSDIDVMTISTIIKNLEKKKLVKRAPSVKDARAKSVQLTDEGTQLMMEAMKIVEEIDCRFFGQLGNEQEIFNQFLHRLSQAEVD</sequence>
<organism evidence="9 10">
    <name type="scientific">Candidatus Enterococcus ferrettii</name>
    <dbReference type="NCBI Taxonomy" id="2815324"/>
    <lineage>
        <taxon>Bacteria</taxon>
        <taxon>Bacillati</taxon>
        <taxon>Bacillota</taxon>
        <taxon>Bacilli</taxon>
        <taxon>Lactobacillales</taxon>
        <taxon>Enterococcaceae</taxon>
        <taxon>Enterococcus</taxon>
    </lineage>
</organism>
<dbReference type="Gene3D" id="1.10.10.10">
    <property type="entry name" value="Winged helix-like DNA-binding domain superfamily/Winged helix DNA-binding domain"/>
    <property type="match status" value="1"/>
</dbReference>
<reference evidence="9 10" key="2">
    <citation type="submission" date="2024-02" db="EMBL/GenBank/DDBJ databases">
        <title>The Genome Sequence of Enterococcus sp. DIV0159.</title>
        <authorList>
            <person name="Earl A."/>
            <person name="Manson A."/>
            <person name="Gilmore M."/>
            <person name="Sanders J."/>
            <person name="Shea T."/>
            <person name="Howe W."/>
            <person name="Livny J."/>
            <person name="Cuomo C."/>
            <person name="Neafsey D."/>
            <person name="Birren B."/>
        </authorList>
    </citation>
    <scope>NUCLEOTIDE SEQUENCE [LARGE SCALE GENOMIC DNA]</scope>
    <source>
        <strain evidence="9 10">665A</strain>
    </source>
</reference>
<dbReference type="RefSeq" id="WP_207703167.1">
    <property type="nucleotide sequence ID" value="NZ_JAFREL020000008.1"/>
</dbReference>
<dbReference type="PRINTS" id="PR00598">
    <property type="entry name" value="HTHMARR"/>
</dbReference>
<keyword evidence="3" id="KW-0238">DNA-binding</keyword>
<feature type="domain" description="HTH marR-type" evidence="8">
    <location>
        <begin position="1"/>
        <end position="148"/>
    </location>
</feature>
<evidence type="ECO:0000256" key="6">
    <source>
        <dbReference type="ARBA" id="ARBA00047188"/>
    </source>
</evidence>
<dbReference type="Proteomes" id="UP000664357">
    <property type="component" value="Unassembled WGS sequence"/>
</dbReference>
<evidence type="ECO:0000256" key="4">
    <source>
        <dbReference type="ARBA" id="ARBA00023163"/>
    </source>
</evidence>
<keyword evidence="10" id="KW-1185">Reference proteome</keyword>
<evidence type="ECO:0000259" key="8">
    <source>
        <dbReference type="PROSITE" id="PS50995"/>
    </source>
</evidence>
<keyword evidence="4" id="KW-0804">Transcription</keyword>
<evidence type="ECO:0000313" key="9">
    <source>
        <dbReference type="EMBL" id="MEO1773249.1"/>
    </source>
</evidence>
<dbReference type="PROSITE" id="PS50995">
    <property type="entry name" value="HTH_MARR_2"/>
    <property type="match status" value="1"/>
</dbReference>
<dbReference type="InterPro" id="IPR036390">
    <property type="entry name" value="WH_DNA-bd_sf"/>
</dbReference>
<dbReference type="InterPro" id="IPR000835">
    <property type="entry name" value="HTH_MarR-typ"/>
</dbReference>
<comment type="caution">
    <text evidence="9">The sequence shown here is derived from an EMBL/GenBank/DDBJ whole genome shotgun (WGS) entry which is preliminary data.</text>
</comment>
<gene>
    <name evidence="9" type="ORF">JZO67_005233</name>
</gene>
<name>A0ABV0EX58_9ENTE</name>
<reference evidence="9 10" key="1">
    <citation type="submission" date="2021-03" db="EMBL/GenBank/DDBJ databases">
        <authorList>
            <person name="Gilmore M.S."/>
            <person name="Schwartzman J."/>
            <person name="Van Tyne D."/>
            <person name="Martin M."/>
            <person name="Earl A.M."/>
            <person name="Manson A.L."/>
            <person name="Straub T."/>
            <person name="Salamzade R."/>
            <person name="Saavedra J."/>
            <person name="Lebreton F."/>
            <person name="Prichula J."/>
            <person name="Schaufler K."/>
            <person name="Gaca A."/>
            <person name="Sgardioli B."/>
            <person name="Wagenaar J."/>
            <person name="Strong T."/>
        </authorList>
    </citation>
    <scope>NUCLEOTIDE SEQUENCE [LARGE SCALE GENOMIC DNA]</scope>
    <source>
        <strain evidence="9 10">665A</strain>
    </source>
</reference>
<comment type="similarity">
    <text evidence="5">Belongs to the SarZ family.</text>
</comment>
<dbReference type="Pfam" id="PF22381">
    <property type="entry name" value="Staph_reg_Sar_Rot"/>
    <property type="match status" value="1"/>
</dbReference>
<proteinExistence type="inferred from homology"/>
<evidence type="ECO:0000313" key="10">
    <source>
        <dbReference type="Proteomes" id="UP000664357"/>
    </source>
</evidence>
<dbReference type="SUPFAM" id="SSF46785">
    <property type="entry name" value="Winged helix' DNA-binding domain"/>
    <property type="match status" value="1"/>
</dbReference>
<comment type="subcellular location">
    <subcellularLocation>
        <location evidence="1">Cytoplasm</location>
    </subcellularLocation>
</comment>
<evidence type="ECO:0000256" key="3">
    <source>
        <dbReference type="ARBA" id="ARBA00023125"/>
    </source>
</evidence>
<dbReference type="EMBL" id="JAFREL020000008">
    <property type="protein sequence ID" value="MEO1773249.1"/>
    <property type="molecule type" value="Genomic_DNA"/>
</dbReference>
<accession>A0ABV0EX58</accession>
<dbReference type="SMART" id="SM00347">
    <property type="entry name" value="HTH_MARR"/>
    <property type="match status" value="1"/>
</dbReference>